<name>A0A194XU89_MOLSC</name>
<dbReference type="PANTHER" id="PTHR15907">
    <property type="entry name" value="DUF614 FAMILY PROTEIN-RELATED"/>
    <property type="match status" value="1"/>
</dbReference>
<sequence>MDSKAPGQQQPMQYTEKTVTAGGQEWNNGLFDCFSGADNLCLKATFCPCFVYGKTQHRIRDPSLAGYERFNQDCLMWCGVQSCCGLGWIFNWMARTELRNKFGINGGGCGDCMTAWCCTCCSIIQNEKEVIGRQSGAAAGGYVQQAGMVAQPQQY</sequence>
<dbReference type="OrthoDB" id="1045822at2759"/>
<reference evidence="1 2" key="1">
    <citation type="submission" date="2015-10" db="EMBL/GenBank/DDBJ databases">
        <title>Full genome of DAOMC 229536 Phialocephala scopiformis, a fungal endophyte of spruce producing the potent anti-insectan compound rugulosin.</title>
        <authorList>
            <consortium name="DOE Joint Genome Institute"/>
            <person name="Walker A.K."/>
            <person name="Frasz S.L."/>
            <person name="Seifert K.A."/>
            <person name="Miller J.D."/>
            <person name="Mondo S.J."/>
            <person name="Labutti K."/>
            <person name="Lipzen A."/>
            <person name="Dockter R."/>
            <person name="Kennedy M."/>
            <person name="Grigoriev I.V."/>
            <person name="Spatafora J.W."/>
        </authorList>
    </citation>
    <scope>NUCLEOTIDE SEQUENCE [LARGE SCALE GENOMIC DNA]</scope>
    <source>
        <strain evidence="1 2">CBS 120377</strain>
    </source>
</reference>
<gene>
    <name evidence="1" type="ORF">LY89DRAFT_679170</name>
</gene>
<dbReference type="NCBIfam" id="TIGR01571">
    <property type="entry name" value="A_thal_Cys_rich"/>
    <property type="match status" value="1"/>
</dbReference>
<organism evidence="1 2">
    <name type="scientific">Mollisia scopiformis</name>
    <name type="common">Conifer needle endophyte fungus</name>
    <name type="synonym">Phialocephala scopiformis</name>
    <dbReference type="NCBI Taxonomy" id="149040"/>
    <lineage>
        <taxon>Eukaryota</taxon>
        <taxon>Fungi</taxon>
        <taxon>Dikarya</taxon>
        <taxon>Ascomycota</taxon>
        <taxon>Pezizomycotina</taxon>
        <taxon>Leotiomycetes</taxon>
        <taxon>Helotiales</taxon>
        <taxon>Mollisiaceae</taxon>
        <taxon>Mollisia</taxon>
    </lineage>
</organism>
<dbReference type="InterPro" id="IPR006461">
    <property type="entry name" value="PLAC_motif_containing"/>
</dbReference>
<dbReference type="InParanoid" id="A0A194XU89"/>
<dbReference type="GeneID" id="28823545"/>
<proteinExistence type="predicted"/>
<dbReference type="Proteomes" id="UP000070700">
    <property type="component" value="Unassembled WGS sequence"/>
</dbReference>
<dbReference type="Pfam" id="PF04749">
    <property type="entry name" value="PLAC8"/>
    <property type="match status" value="1"/>
</dbReference>
<evidence type="ECO:0000313" key="2">
    <source>
        <dbReference type="Proteomes" id="UP000070700"/>
    </source>
</evidence>
<keyword evidence="2" id="KW-1185">Reference proteome</keyword>
<protein>
    <submittedName>
        <fullName evidence="1">PLAC8-domain-containing protein</fullName>
    </submittedName>
</protein>
<evidence type="ECO:0000313" key="1">
    <source>
        <dbReference type="EMBL" id="KUJ23885.1"/>
    </source>
</evidence>
<dbReference type="EMBL" id="KQ947404">
    <property type="protein sequence ID" value="KUJ23885.1"/>
    <property type="molecule type" value="Genomic_DNA"/>
</dbReference>
<dbReference type="STRING" id="149040.A0A194XU89"/>
<accession>A0A194XU89</accession>
<dbReference type="RefSeq" id="XP_018078240.1">
    <property type="nucleotide sequence ID" value="XM_018213819.1"/>
</dbReference>
<dbReference type="KEGG" id="psco:LY89DRAFT_679170"/>
<dbReference type="AlphaFoldDB" id="A0A194XU89"/>